<dbReference type="SUPFAM" id="SSF50939">
    <property type="entry name" value="Sialidases"/>
    <property type="match status" value="1"/>
</dbReference>
<comment type="caution">
    <text evidence="3">The sequence shown here is derived from an EMBL/GenBank/DDBJ whole genome shotgun (WGS) entry which is preliminary data.</text>
</comment>
<dbReference type="GO" id="GO:0006689">
    <property type="term" value="P:ganglioside catabolic process"/>
    <property type="evidence" value="ECO:0007669"/>
    <property type="project" value="TreeGrafter"/>
</dbReference>
<evidence type="ECO:0000256" key="1">
    <source>
        <dbReference type="SAM" id="SignalP"/>
    </source>
</evidence>
<feature type="domain" description="Sialidase" evidence="2">
    <location>
        <begin position="124"/>
        <end position="376"/>
    </location>
</feature>
<accession>A0AAE8T0G7</accession>
<organism evidence="3 4">
    <name type="scientific">Cephalotrichum gorgonifer</name>
    <dbReference type="NCBI Taxonomy" id="2041049"/>
    <lineage>
        <taxon>Eukaryota</taxon>
        <taxon>Fungi</taxon>
        <taxon>Dikarya</taxon>
        <taxon>Ascomycota</taxon>
        <taxon>Pezizomycotina</taxon>
        <taxon>Sordariomycetes</taxon>
        <taxon>Hypocreomycetidae</taxon>
        <taxon>Microascales</taxon>
        <taxon>Microascaceae</taxon>
        <taxon>Cephalotrichum</taxon>
    </lineage>
</organism>
<dbReference type="InterPro" id="IPR036278">
    <property type="entry name" value="Sialidase_sf"/>
</dbReference>
<keyword evidence="4" id="KW-1185">Reference proteome</keyword>
<dbReference type="InterPro" id="IPR026856">
    <property type="entry name" value="Sialidase_fam"/>
</dbReference>
<dbReference type="GO" id="GO:0005737">
    <property type="term" value="C:cytoplasm"/>
    <property type="evidence" value="ECO:0007669"/>
    <property type="project" value="TreeGrafter"/>
</dbReference>
<dbReference type="InterPro" id="IPR011040">
    <property type="entry name" value="Sialidase"/>
</dbReference>
<dbReference type="Gene3D" id="2.120.10.10">
    <property type="match status" value="1"/>
</dbReference>
<dbReference type="GO" id="GO:0016020">
    <property type="term" value="C:membrane"/>
    <property type="evidence" value="ECO:0007669"/>
    <property type="project" value="TreeGrafter"/>
</dbReference>
<dbReference type="Proteomes" id="UP001187682">
    <property type="component" value="Unassembled WGS sequence"/>
</dbReference>
<keyword evidence="1" id="KW-0732">Signal</keyword>
<sequence length="416" mass="45257">MVATPSLQRWVCALLVALMAMGPASAVVDDPAKDATPTHSVFTLFRSANMANADKLASGIGFHSFRIPAVVTTSTGRILAFAEGRRHDNRDFGDINLVFKRTKTTTDNGAAIGDWEGLQEVVGKGNGTWGNPTPVVDGNTIYLFLSWNAAEYSQGGGDELPNGYITKPIDKTWEGRRHLYLTQSTDDGKTWTDPVDLTRELTPANKAWDAVGPGNGIVLTTGEVVVPADGRNIIGRGSPGKRTWTYQPLSGAGSEGTIAETFDGKLYRNDRAGKADNYRKVARGNLSSFSSFSLDTGLPDPACQGSTLVYNRDDTNGPARILFMNSAHADRRVFMRVRISYDDDAAKWNYGRELRDFPVSGAGDEGGYSSMTKTRDFKIGALVETDWQNGATGDKNSRAIVWRRFNLSWILNGPRG</sequence>
<proteinExistence type="predicted"/>
<name>A0AAE8T0G7_9PEZI</name>
<evidence type="ECO:0000313" key="3">
    <source>
        <dbReference type="EMBL" id="SPO07247.1"/>
    </source>
</evidence>
<feature type="chain" id="PRO_5042071407" evidence="1">
    <location>
        <begin position="27"/>
        <end position="416"/>
    </location>
</feature>
<protein>
    <submittedName>
        <fullName evidence="3">Probable extracellular sialidase/neuraminidase</fullName>
    </submittedName>
</protein>
<dbReference type="PANTHER" id="PTHR10628:SF30">
    <property type="entry name" value="EXO-ALPHA-SIALIDASE"/>
    <property type="match status" value="1"/>
</dbReference>
<dbReference type="AlphaFoldDB" id="A0AAE8T0G7"/>
<dbReference type="GO" id="GO:0009313">
    <property type="term" value="P:oligosaccharide catabolic process"/>
    <property type="evidence" value="ECO:0007669"/>
    <property type="project" value="TreeGrafter"/>
</dbReference>
<reference evidence="3" key="1">
    <citation type="submission" date="2018-03" db="EMBL/GenBank/DDBJ databases">
        <authorList>
            <person name="Guldener U."/>
        </authorList>
    </citation>
    <scope>NUCLEOTIDE SEQUENCE</scope>
</reference>
<dbReference type="EMBL" id="ONZQ02000019">
    <property type="protein sequence ID" value="SPO07247.1"/>
    <property type="molecule type" value="Genomic_DNA"/>
</dbReference>
<evidence type="ECO:0000259" key="2">
    <source>
        <dbReference type="Pfam" id="PF13088"/>
    </source>
</evidence>
<gene>
    <name evidence="3" type="ORF">DNG_09941</name>
</gene>
<dbReference type="GO" id="GO:0004308">
    <property type="term" value="F:exo-alpha-sialidase activity"/>
    <property type="evidence" value="ECO:0007669"/>
    <property type="project" value="InterPro"/>
</dbReference>
<feature type="signal peptide" evidence="1">
    <location>
        <begin position="1"/>
        <end position="26"/>
    </location>
</feature>
<dbReference type="PANTHER" id="PTHR10628">
    <property type="entry name" value="SIALIDASE"/>
    <property type="match status" value="1"/>
</dbReference>
<evidence type="ECO:0000313" key="4">
    <source>
        <dbReference type="Proteomes" id="UP001187682"/>
    </source>
</evidence>
<dbReference type="Pfam" id="PF13088">
    <property type="entry name" value="BNR_2"/>
    <property type="match status" value="1"/>
</dbReference>